<dbReference type="SUPFAM" id="SSF69318">
    <property type="entry name" value="Integrin alpha N-terminal domain"/>
    <property type="match status" value="1"/>
</dbReference>
<organism evidence="1 2">
    <name type="scientific">Gimesia panareensis</name>
    <dbReference type="NCBI Taxonomy" id="2527978"/>
    <lineage>
        <taxon>Bacteria</taxon>
        <taxon>Pseudomonadati</taxon>
        <taxon>Planctomycetota</taxon>
        <taxon>Planctomycetia</taxon>
        <taxon>Planctomycetales</taxon>
        <taxon>Planctomycetaceae</taxon>
        <taxon>Gimesia</taxon>
    </lineage>
</organism>
<dbReference type="PANTHER" id="PTHR44103:SF1">
    <property type="entry name" value="PROPROTEIN CONVERTASE P"/>
    <property type="match status" value="1"/>
</dbReference>
<dbReference type="RefSeq" id="WP_197997273.1">
    <property type="nucleotide sequence ID" value="NZ_CP037421.1"/>
</dbReference>
<sequence length="441" mass="49587">MFFRCTLILLGLLIHSPLDRTCSAADIFEKPVRLQADGKVIDTGEHWGHSSPCIEDLDGDGRDDLILGDFRGGFQFYQNVGTQQKPVYQNKGKIQADGKDAKVNIYCCVGAQPRFVDLDGDGIRDFISSSYDPGYCYFFRGLPDHKYAAPVELKDKTGVPVQSAVKPKQKVQSFGSFYMPVDWDNDGDFDLLIGCFDGQLKLRINEGTAEKYAFAADNLTVKADGKPLEVEKHCCPVVADWDQDGLWDLLAGSDEGSVTWFKNVGSKTVPKFAAGKVLVPKHAGDGYNQVIWDENKVVPGIRSQIEVVDFNQDGKLDLILGDFCSTYDFREDLTKKEKAEVEKLLSDAKSLGKAYREKVLALQEDFKKRYPGDQIYSEQATKEWSNAYKALKESPEAKQLEKLDAQFTRQMRPYLASTDGKRDHSYDLARGHGYVWLFLRK</sequence>
<reference evidence="1 2" key="1">
    <citation type="submission" date="2019-03" db="EMBL/GenBank/DDBJ databases">
        <title>Deep-cultivation of Planctomycetes and their phenomic and genomic characterization uncovers novel biology.</title>
        <authorList>
            <person name="Wiegand S."/>
            <person name="Jogler M."/>
            <person name="Boedeker C."/>
            <person name="Pinto D."/>
            <person name="Vollmers J."/>
            <person name="Rivas-Marin E."/>
            <person name="Kohn T."/>
            <person name="Peeters S.H."/>
            <person name="Heuer A."/>
            <person name="Rast P."/>
            <person name="Oberbeckmann S."/>
            <person name="Bunk B."/>
            <person name="Jeske O."/>
            <person name="Meyerdierks A."/>
            <person name="Storesund J.E."/>
            <person name="Kallscheuer N."/>
            <person name="Luecker S."/>
            <person name="Lage O.M."/>
            <person name="Pohl T."/>
            <person name="Merkel B.J."/>
            <person name="Hornburger P."/>
            <person name="Mueller R.-W."/>
            <person name="Bruemmer F."/>
            <person name="Labrenz M."/>
            <person name="Spormann A.M."/>
            <person name="Op den Camp H."/>
            <person name="Overmann J."/>
            <person name="Amann R."/>
            <person name="Jetten M.S.M."/>
            <person name="Mascher T."/>
            <person name="Medema M.H."/>
            <person name="Devos D.P."/>
            <person name="Kaster A.-K."/>
            <person name="Ovreas L."/>
            <person name="Rohde M."/>
            <person name="Galperin M.Y."/>
            <person name="Jogler C."/>
        </authorList>
    </citation>
    <scope>NUCLEOTIDE SEQUENCE [LARGE SCALE GENOMIC DNA]</scope>
    <source>
        <strain evidence="1 2">Enr10</strain>
    </source>
</reference>
<dbReference type="InterPro" id="IPR028994">
    <property type="entry name" value="Integrin_alpha_N"/>
</dbReference>
<dbReference type="Proteomes" id="UP000315647">
    <property type="component" value="Chromosome"/>
</dbReference>
<dbReference type="EMBL" id="CP037421">
    <property type="protein sequence ID" value="QDT28425.1"/>
    <property type="molecule type" value="Genomic_DNA"/>
</dbReference>
<dbReference type="PANTHER" id="PTHR44103">
    <property type="entry name" value="PROPROTEIN CONVERTASE P"/>
    <property type="match status" value="1"/>
</dbReference>
<gene>
    <name evidence="1" type="ORF">Enr10x_37670</name>
</gene>
<evidence type="ECO:0000313" key="1">
    <source>
        <dbReference type="EMBL" id="QDT28425.1"/>
    </source>
</evidence>
<dbReference type="AlphaFoldDB" id="A0A517QA31"/>
<protein>
    <submittedName>
        <fullName evidence="1">FG-GAP repeat protein</fullName>
    </submittedName>
</protein>
<keyword evidence="2" id="KW-1185">Reference proteome</keyword>
<name>A0A517QA31_9PLAN</name>
<dbReference type="Gene3D" id="2.130.10.130">
    <property type="entry name" value="Integrin alpha, N-terminal"/>
    <property type="match status" value="1"/>
</dbReference>
<evidence type="ECO:0000313" key="2">
    <source>
        <dbReference type="Proteomes" id="UP000315647"/>
    </source>
</evidence>
<proteinExistence type="predicted"/>
<accession>A0A517QA31</accession>